<feature type="region of interest" description="Disordered" evidence="1">
    <location>
        <begin position="1041"/>
        <end position="1113"/>
    </location>
</feature>
<keyword evidence="2" id="KW-0732">Signal</keyword>
<dbReference type="InterPro" id="IPR007021">
    <property type="entry name" value="DUF659"/>
</dbReference>
<feature type="region of interest" description="Disordered" evidence="1">
    <location>
        <begin position="278"/>
        <end position="303"/>
    </location>
</feature>
<sequence length="1113" mass="125259">MSFVGRSFVVASLVALCRAGSIRGSSREEGRTISVEEVQAGLQAAMQTVLDGDDDSRMRSARIEERVWQTFQALPKNDVGRLTPRGVRYLVHNYFMKEHGWLIQGLDPHGNQANVSEVHEVSILRDKAPALVESLLEARRSNHGLALTDIVTMIAALERLIFDESLALLRAAYAFNDVSMFGEVEQSRVHDVLTSYLLLFQLGSKGNLSDARLHRALKARVSRRDDWPTVVDFQKDAVMNFNYAEKDTSNPFVEPRYTFEVGLLVGHFVLGVAQLNESGTDGASGRRGRPRKGESVQTKASGRFGGQARKTYGECTTVLVPETGPVQDVTKNFVVVRCAYKKKKASFEGEEGVTSLWVCKTCLWHEKCPSHNRALAHKLGPVTHQAWLDSGPLRPRREPCALAENVKKQLHEITRATHGNARVKACEQLLPQETVASLAMTGVTLAKTYCSFQMWDSLEEAEPGGQPLNLERAKLLEALEIVETQSSFSRANHPRRNELLAYVSSGAYKGTNRQEVAKILKTLYRQCCDHALAMARNSLCTLTFDGMFNQGYNMTNFWAVNAGCRHHLRAKDFSWKVQDAATLANEVAGLANSLGVEMIACVCTDRPRVMRAARRGFLKRTSRITWCFCLEHGGHTLAKKLLKVFPWMHKASKDLKKMLAFQSRKKRLRCLLRDRIARSSKPRKIHLKVPRSTRFCSMQASGVAFMWNLEDIQAFKSMKAGEGGDEFVRVIHDRNLTNPIGRLTLFLQPLTTFVRMAGRGVMSEAVMLWYNMETQMDFLTGKFDFVRRGEANEALTERRHLWRQWTEHYRDGGLAPGRKEDKVKDPGFLQDAHYCAFLLDPRMYQLARQHARTAPSLRKGLPRANLHEVRVACADRMVPYLHTFFANNAYALGRAIAEWQDSGETRNQPGSPICDFEGRKGVFANVDFRVQLDDDMQSWWRRTKSTWLSEVALHVAAMCPTNQAAEHGWAHLCRVTTPVRNRLSMDTRSMLATVQHHAHHVHPYVQNQAPAQSQKKRKSWVPPSLRFDVKLTIEDCRRHAGADGAELGPGKLQSPLEADDVDSMDSHSSSSTSEEDSSDESQGSEGDVPPCVPCDPFVQVSEDDLEHNLRSEM</sequence>
<proteinExistence type="predicted"/>
<evidence type="ECO:0000256" key="1">
    <source>
        <dbReference type="SAM" id="MobiDB-lite"/>
    </source>
</evidence>
<feature type="signal peptide" evidence="2">
    <location>
        <begin position="1"/>
        <end position="19"/>
    </location>
</feature>
<feature type="compositionally biased region" description="Low complexity" evidence="1">
    <location>
        <begin position="1080"/>
        <end position="1089"/>
    </location>
</feature>
<feature type="chain" id="PRO_5045436215" description="DUF659 domain-containing protein" evidence="2">
    <location>
        <begin position="20"/>
        <end position="1113"/>
    </location>
</feature>
<organism evidence="4 5">
    <name type="scientific">Durusdinium trenchii</name>
    <dbReference type="NCBI Taxonomy" id="1381693"/>
    <lineage>
        <taxon>Eukaryota</taxon>
        <taxon>Sar</taxon>
        <taxon>Alveolata</taxon>
        <taxon>Dinophyceae</taxon>
        <taxon>Suessiales</taxon>
        <taxon>Symbiodiniaceae</taxon>
        <taxon>Durusdinium</taxon>
    </lineage>
</organism>
<feature type="domain" description="DUF659" evidence="3">
    <location>
        <begin position="532"/>
        <end position="651"/>
    </location>
</feature>
<evidence type="ECO:0000259" key="3">
    <source>
        <dbReference type="Pfam" id="PF04937"/>
    </source>
</evidence>
<evidence type="ECO:0000313" key="5">
    <source>
        <dbReference type="Proteomes" id="UP001642484"/>
    </source>
</evidence>
<reference evidence="4 5" key="1">
    <citation type="submission" date="2024-02" db="EMBL/GenBank/DDBJ databases">
        <authorList>
            <person name="Chen Y."/>
            <person name="Shah S."/>
            <person name="Dougan E. K."/>
            <person name="Thang M."/>
            <person name="Chan C."/>
        </authorList>
    </citation>
    <scope>NUCLEOTIDE SEQUENCE [LARGE SCALE GENOMIC DNA]</scope>
</reference>
<name>A0ABP0JQ34_9DINO</name>
<comment type="caution">
    <text evidence="4">The sequence shown here is derived from an EMBL/GenBank/DDBJ whole genome shotgun (WGS) entry which is preliminary data.</text>
</comment>
<keyword evidence="5" id="KW-1185">Reference proteome</keyword>
<dbReference type="Proteomes" id="UP001642484">
    <property type="component" value="Unassembled WGS sequence"/>
</dbReference>
<dbReference type="Pfam" id="PF04937">
    <property type="entry name" value="DUF659"/>
    <property type="match status" value="1"/>
</dbReference>
<dbReference type="InterPro" id="IPR012337">
    <property type="entry name" value="RNaseH-like_sf"/>
</dbReference>
<gene>
    <name evidence="4" type="ORF">CCMP2556_LOCUS12551</name>
</gene>
<protein>
    <recommendedName>
        <fullName evidence="3">DUF659 domain-containing protein</fullName>
    </recommendedName>
</protein>
<accession>A0ABP0JQ34</accession>
<dbReference type="SUPFAM" id="SSF53098">
    <property type="entry name" value="Ribonuclease H-like"/>
    <property type="match status" value="1"/>
</dbReference>
<evidence type="ECO:0000313" key="4">
    <source>
        <dbReference type="EMBL" id="CAK9016574.1"/>
    </source>
</evidence>
<evidence type="ECO:0000256" key="2">
    <source>
        <dbReference type="SAM" id="SignalP"/>
    </source>
</evidence>
<dbReference type="EMBL" id="CAXAMN010006113">
    <property type="protein sequence ID" value="CAK9016574.1"/>
    <property type="molecule type" value="Genomic_DNA"/>
</dbReference>